<organism evidence="2 3">
    <name type="scientific">Sporomusa ovata</name>
    <dbReference type="NCBI Taxonomy" id="2378"/>
    <lineage>
        <taxon>Bacteria</taxon>
        <taxon>Bacillati</taxon>
        <taxon>Bacillota</taxon>
        <taxon>Negativicutes</taxon>
        <taxon>Selenomonadales</taxon>
        <taxon>Sporomusaceae</taxon>
        <taxon>Sporomusa</taxon>
    </lineage>
</organism>
<name>A0A0U1KVH0_9FIRM</name>
<dbReference type="Proteomes" id="UP000049855">
    <property type="component" value="Unassembled WGS sequence"/>
</dbReference>
<feature type="region of interest" description="Disordered" evidence="1">
    <location>
        <begin position="476"/>
        <end position="495"/>
    </location>
</feature>
<dbReference type="RefSeq" id="WP_021167475.1">
    <property type="nucleotide sequence ID" value="NZ_CTRP01000004.1"/>
</dbReference>
<dbReference type="Gene3D" id="3.40.50.300">
    <property type="entry name" value="P-loop containing nucleotide triphosphate hydrolases"/>
    <property type="match status" value="1"/>
</dbReference>
<reference evidence="3" key="1">
    <citation type="submission" date="2015-03" db="EMBL/GenBank/DDBJ databases">
        <authorList>
            <person name="Nijsse Bart"/>
        </authorList>
    </citation>
    <scope>NUCLEOTIDE SEQUENCE [LARGE SCALE GENOMIC DNA]</scope>
</reference>
<evidence type="ECO:0000313" key="3">
    <source>
        <dbReference type="Proteomes" id="UP000049855"/>
    </source>
</evidence>
<keyword evidence="3" id="KW-1185">Reference proteome</keyword>
<gene>
    <name evidence="2" type="ORF">SpAn4DRAFT_3876</name>
</gene>
<dbReference type="EMBL" id="CTRP01000004">
    <property type="protein sequence ID" value="CQR71371.1"/>
    <property type="molecule type" value="Genomic_DNA"/>
</dbReference>
<evidence type="ECO:0000256" key="1">
    <source>
        <dbReference type="SAM" id="MobiDB-lite"/>
    </source>
</evidence>
<evidence type="ECO:0000313" key="2">
    <source>
        <dbReference type="EMBL" id="CQR71371.1"/>
    </source>
</evidence>
<dbReference type="AlphaFoldDB" id="A0A0U1KVH0"/>
<protein>
    <submittedName>
        <fullName evidence="2">Terminase B protein, putative</fullName>
    </submittedName>
</protein>
<dbReference type="Gene3D" id="3.30.420.240">
    <property type="match status" value="1"/>
</dbReference>
<accession>A0A0U1KVH0</accession>
<dbReference type="InterPro" id="IPR027417">
    <property type="entry name" value="P-loop_NTPase"/>
</dbReference>
<sequence length="495" mass="56066">MLNRQEAPISNEENELLEDIAGFELDPYGYVLYAYPWGEDDLADYDGPDVWQTSVLLDIGEKLQKGLLSNFQEVIREAVASGHGVGKSALVSWLVNWAMDTHEDTRGVITANTDTQLRTKTWPEIQKWSRMRITAHWTEVTATAIYSRTPGHESNWRIDAVPWSIAKPEAFAGLHNKGKRILMIFDEASTVDDKIWEVAEGAMTDENTQIIWCVFGNPTRNIGRFRECWRKFKKLWKTWQVDSREARMSNKHLIQEWIDTHGIDSDFIKIRVRGMFPVISARQFISAEDVDKAYGRHLRKDQYSFAPKILTVDPAWDGDDDLVIAIRQGLAFRILRVIPKNDNDIQIANIVALLEDEEQADGVIIDFGYGTGIKSAGDTMGRKWVLVKFSSSSPDPGYLNMRAYIWGRMKSWIKEGGAIPEDSGLYDEIVSPETVPRTDGIIQLESKKDMKAKGLPSPNKADALALSFAYEIKKKERGPAGRSGARYANTEYSPI</sequence>
<proteinExistence type="predicted"/>